<dbReference type="AlphaFoldDB" id="A0A939DEB5"/>
<keyword evidence="3" id="KW-1185">Reference proteome</keyword>
<feature type="domain" description="ChrR-like cupin" evidence="1">
    <location>
        <begin position="30"/>
        <end position="130"/>
    </location>
</feature>
<dbReference type="SUPFAM" id="SSF51182">
    <property type="entry name" value="RmlC-like cupins"/>
    <property type="match status" value="1"/>
</dbReference>
<dbReference type="InterPro" id="IPR014710">
    <property type="entry name" value="RmlC-like_jellyroll"/>
</dbReference>
<name>A0A939DEB5_9GAMM</name>
<evidence type="ECO:0000259" key="1">
    <source>
        <dbReference type="Pfam" id="PF12973"/>
    </source>
</evidence>
<dbReference type="InterPro" id="IPR011051">
    <property type="entry name" value="RmlC_Cupin_sf"/>
</dbReference>
<dbReference type="Proteomes" id="UP000664303">
    <property type="component" value="Unassembled WGS sequence"/>
</dbReference>
<keyword evidence="2" id="KW-0223">Dioxygenase</keyword>
<sequence>MNTADTSQPNQLQDHNLADVPVYKHIKSAFFNQEELPWAPWVMPDTYFKLLAINTHSGGFTMMLKVGPNNIAPIHGHVGAVEGYILEGGFAYEDDWGFKDHYVFEPAGINHKPVTGDEGMMMFAIAHGPLMGYNEDGSVALVLDARKMYDMAVEHNAAGHIDLPDEWDQ</sequence>
<dbReference type="GO" id="GO:0051213">
    <property type="term" value="F:dioxygenase activity"/>
    <property type="evidence" value="ECO:0007669"/>
    <property type="project" value="UniProtKB-KW"/>
</dbReference>
<gene>
    <name evidence="2" type="ORF">JYP50_08490</name>
</gene>
<dbReference type="RefSeq" id="WP_206560064.1">
    <property type="nucleotide sequence ID" value="NZ_JAFKCZ010000005.1"/>
</dbReference>
<dbReference type="CDD" id="cd20302">
    <property type="entry name" value="cupin_DAD"/>
    <property type="match status" value="1"/>
</dbReference>
<dbReference type="Gene3D" id="2.60.120.10">
    <property type="entry name" value="Jelly Rolls"/>
    <property type="match status" value="1"/>
</dbReference>
<proteinExistence type="predicted"/>
<accession>A0A939DEB5</accession>
<dbReference type="InterPro" id="IPR025979">
    <property type="entry name" value="ChrR-like_cupin_dom"/>
</dbReference>
<comment type="caution">
    <text evidence="2">The sequence shown here is derived from an EMBL/GenBank/DDBJ whole genome shotgun (WGS) entry which is preliminary data.</text>
</comment>
<dbReference type="EMBL" id="JAFKCZ010000005">
    <property type="protein sequence ID" value="MBN7796626.1"/>
    <property type="molecule type" value="Genomic_DNA"/>
</dbReference>
<organism evidence="2 3">
    <name type="scientific">Parahaliea mediterranea</name>
    <dbReference type="NCBI Taxonomy" id="651086"/>
    <lineage>
        <taxon>Bacteria</taxon>
        <taxon>Pseudomonadati</taxon>
        <taxon>Pseudomonadota</taxon>
        <taxon>Gammaproteobacteria</taxon>
        <taxon>Cellvibrionales</taxon>
        <taxon>Halieaceae</taxon>
        <taxon>Parahaliea</taxon>
    </lineage>
</organism>
<evidence type="ECO:0000313" key="3">
    <source>
        <dbReference type="Proteomes" id="UP000664303"/>
    </source>
</evidence>
<keyword evidence="2" id="KW-0560">Oxidoreductase</keyword>
<evidence type="ECO:0000313" key="2">
    <source>
        <dbReference type="EMBL" id="MBN7796626.1"/>
    </source>
</evidence>
<reference evidence="2" key="1">
    <citation type="submission" date="2021-02" db="EMBL/GenBank/DDBJ databases">
        <title>PHA producing bacteria isolated from coastal sediment in Guangdong, Shenzhen.</title>
        <authorList>
            <person name="Zheng W."/>
            <person name="Yu S."/>
            <person name="Huang Y."/>
        </authorList>
    </citation>
    <scope>NUCLEOTIDE SEQUENCE</scope>
    <source>
        <strain evidence="2">TN14-10</strain>
    </source>
</reference>
<dbReference type="Pfam" id="PF12973">
    <property type="entry name" value="Cupin_7"/>
    <property type="match status" value="1"/>
</dbReference>
<protein>
    <submittedName>
        <fullName evidence="2">2,4'-dihydroxyacetophenone dioxygenase family protein</fullName>
    </submittedName>
</protein>